<evidence type="ECO:0000313" key="3">
    <source>
        <dbReference type="EMBL" id="MWV56602.1"/>
    </source>
</evidence>
<protein>
    <submittedName>
        <fullName evidence="3">DUF1310 family protein</fullName>
    </submittedName>
</protein>
<dbReference type="Proteomes" id="UP000435423">
    <property type="component" value="Unassembled WGS sequence"/>
</dbReference>
<keyword evidence="4" id="KW-1185">Reference proteome</keyword>
<dbReference type="Pfam" id="PF07006">
    <property type="entry name" value="DUF1310"/>
    <property type="match status" value="1"/>
</dbReference>
<evidence type="ECO:0000313" key="5">
    <source>
        <dbReference type="Proteomes" id="UP000435423"/>
    </source>
</evidence>
<dbReference type="AlphaFoldDB" id="A0A6I4RU36"/>
<comment type="caution">
    <text evidence="3">The sequence shown here is derived from an EMBL/GenBank/DDBJ whole genome shotgun (WGS) entry which is preliminary data.</text>
</comment>
<sequence length="129" mass="14952">MSKQLKRIGLIVLVLGIGIGGFRMYHYQEKQKMIAIAHSKEARQLYEDYLKQEDPNAFTSRGFIESYEVNEDSMSYNPMGGLMIQLIINNNKDMTVSLNLIDNGDGKFISAYYVTSKEFWETQEQHQKE</sequence>
<dbReference type="EMBL" id="WLCG01000008">
    <property type="protein sequence ID" value="MTB64665.1"/>
    <property type="molecule type" value="Genomic_DNA"/>
</dbReference>
<proteinExistence type="predicted"/>
<evidence type="ECO:0000313" key="2">
    <source>
        <dbReference type="EMBL" id="MTB64665.1"/>
    </source>
</evidence>
<organism evidence="3 5">
    <name type="scientific">Streptococcus zhangguiae</name>
    <dbReference type="NCBI Taxonomy" id="2664091"/>
    <lineage>
        <taxon>Bacteria</taxon>
        <taxon>Bacillati</taxon>
        <taxon>Bacillota</taxon>
        <taxon>Bacilli</taxon>
        <taxon>Lactobacillales</taxon>
        <taxon>Streptococcaceae</taxon>
        <taxon>Streptococcus</taxon>
    </lineage>
</organism>
<reference evidence="2 4" key="2">
    <citation type="submission" date="2019-11" db="EMBL/GenBank/DDBJ databases">
        <title>Streptococcis sp. isolated from the respiratory tract of Marmot.</title>
        <authorList>
            <person name="Zhang G."/>
        </authorList>
    </citation>
    <scope>NUCLEOTIDE SEQUENCE [LARGE SCALE GENOMIC DNA]</scope>
    <source>
        <strain evidence="4">zg-86</strain>
        <strain evidence="2">Zg-86</strain>
    </source>
</reference>
<feature type="transmembrane region" description="Helical" evidence="1">
    <location>
        <begin position="7"/>
        <end position="25"/>
    </location>
</feature>
<gene>
    <name evidence="2" type="ORF">GGG87_06615</name>
    <name evidence="3" type="ORF">GGH11_06410</name>
</gene>
<dbReference type="Proteomes" id="UP000435060">
    <property type="component" value="Unassembled WGS sequence"/>
</dbReference>
<dbReference type="InterPro" id="IPR010738">
    <property type="entry name" value="DUF1310"/>
</dbReference>
<keyword evidence="1" id="KW-1133">Transmembrane helix</keyword>
<reference evidence="3 5" key="1">
    <citation type="submission" date="2019-10" db="EMBL/GenBank/DDBJ databases">
        <title>Streptococcis sp, isolated from the respiratory tract of Marmot.</title>
        <authorList>
            <person name="Zhang G."/>
        </authorList>
    </citation>
    <scope>NUCLEOTIDE SEQUENCE [LARGE SCALE GENOMIC DNA]</scope>
    <source>
        <strain evidence="3">Zg-70</strain>
        <strain evidence="5">zg-70</strain>
    </source>
</reference>
<evidence type="ECO:0000256" key="1">
    <source>
        <dbReference type="SAM" id="Phobius"/>
    </source>
</evidence>
<keyword evidence="1" id="KW-0812">Transmembrane</keyword>
<accession>A0A6I4RU36</accession>
<evidence type="ECO:0000313" key="4">
    <source>
        <dbReference type="Proteomes" id="UP000435060"/>
    </source>
</evidence>
<keyword evidence="1" id="KW-0472">Membrane</keyword>
<dbReference type="EMBL" id="WUBJ01000007">
    <property type="protein sequence ID" value="MWV56602.1"/>
    <property type="molecule type" value="Genomic_DNA"/>
</dbReference>
<name>A0A6I4RU36_9STRE</name>
<dbReference type="RefSeq" id="WP_154608627.1">
    <property type="nucleotide sequence ID" value="NZ_CP072115.1"/>
</dbReference>